<protein>
    <submittedName>
        <fullName evidence="2">Tetratricopeptide repeat-containing protein</fullName>
    </submittedName>
</protein>
<feature type="repeat" description="TPR" evidence="1">
    <location>
        <begin position="276"/>
        <end position="309"/>
    </location>
</feature>
<dbReference type="SMART" id="SM00028">
    <property type="entry name" value="TPR"/>
    <property type="match status" value="3"/>
</dbReference>
<dbReference type="Gene3D" id="1.25.40.10">
    <property type="entry name" value="Tetratricopeptide repeat domain"/>
    <property type="match status" value="3"/>
</dbReference>
<proteinExistence type="predicted"/>
<evidence type="ECO:0000256" key="1">
    <source>
        <dbReference type="PROSITE-ProRule" id="PRU00339"/>
    </source>
</evidence>
<dbReference type="InterPro" id="IPR011990">
    <property type="entry name" value="TPR-like_helical_dom_sf"/>
</dbReference>
<sequence>MPVFVLMACNSKGYQNLNARYNGYFYANQYVNEVYQAIEDQYEYNFNDVLKVFPEIDSSTIQANEEKLDDAFKKSSQVIEWYSGSDWVDDNYIVIGKIRYLRAQFQFARETFQYVYQNSQDDNAKQQALILLMRTYMDNGDFDRAVEVTDYIKREELTAENEIAYKLQLAYLHQVQSDNEALRDALDDVHLDIKDRDLKARVNFILGQLAEKSGDINLAMAYYDEAIKGTPPYELLFHTQIKKLGVQDIRTDAQAEKAYKTFDKLLKDGKNFEYQDKIYYAMGQMEQKRGRYKEAIAHYKTGTQVEQPNQRTQGLSYLRIAEIYYSYYEQYQNASIYYDSTVMKLPKDEENYEAIAKRQEVLKDLVVQLNVIDEKDSLLSLAEMNPVSLDAYLDKYLDEKEAAEKAAEAKERAKNKSSFAGANIAQSGDALNASADGSWYFYNDAAISQGQQEFQRAWGNRPLEDNWRRSQKAVIGIASAQPDESPDDEAVEAAITDEPAAPDRADEKAKLLATIPQTEAAKTEARQAVATAYFELGRIYRFGLERLDLSEESYKTLLSKFPETEHRLDALYALYTLNETSDVTTANNYKNTIIADYPDSLIAKLLINPNYLLEKEQRNMELQRVYAEAYDAYEAGNYIVADQKIRSALNDFEDVDFLPTVELLAAMLKSHTENMFAYEKALNDYTEKYPEGQLHDYAKTLLAAINPAKEDIVRSPDFEFSEDFRQQHLVAITFETANNKQADIKAVINAFNQENFAGERLNIGYLEFNKEADTGILFISPFKTKPAAQTYNLLLEKALVDQKPQTDTIFHNFAISQDNFSMLFQSKALEKYLQFNKRFYQ</sequence>
<dbReference type="SUPFAM" id="SSF48452">
    <property type="entry name" value="TPR-like"/>
    <property type="match status" value="2"/>
</dbReference>
<dbReference type="EMBL" id="FOIR01000001">
    <property type="protein sequence ID" value="SEV94763.1"/>
    <property type="molecule type" value="Genomic_DNA"/>
</dbReference>
<keyword evidence="1" id="KW-0802">TPR repeat</keyword>
<dbReference type="STRING" id="1267423.SAMN05216290_0854"/>
<dbReference type="InterPro" id="IPR019734">
    <property type="entry name" value="TPR_rpt"/>
</dbReference>
<dbReference type="Proteomes" id="UP000199437">
    <property type="component" value="Unassembled WGS sequence"/>
</dbReference>
<reference evidence="3" key="1">
    <citation type="submission" date="2016-10" db="EMBL/GenBank/DDBJ databases">
        <authorList>
            <person name="Varghese N."/>
            <person name="Submissions S."/>
        </authorList>
    </citation>
    <scope>NUCLEOTIDE SEQUENCE [LARGE SCALE GENOMIC DNA]</scope>
    <source>
        <strain evidence="3">CGMCC 1.12402</strain>
    </source>
</reference>
<dbReference type="Pfam" id="PF13181">
    <property type="entry name" value="TPR_8"/>
    <property type="match status" value="1"/>
</dbReference>
<keyword evidence="3" id="KW-1185">Reference proteome</keyword>
<gene>
    <name evidence="2" type="ORF">SAMN05216290_0854</name>
</gene>
<evidence type="ECO:0000313" key="2">
    <source>
        <dbReference type="EMBL" id="SEV94763.1"/>
    </source>
</evidence>
<accession>A0A1I0N2A1</accession>
<feature type="repeat" description="TPR" evidence="1">
    <location>
        <begin position="200"/>
        <end position="233"/>
    </location>
</feature>
<dbReference type="AlphaFoldDB" id="A0A1I0N2A1"/>
<name>A0A1I0N2A1_9BACT</name>
<dbReference type="OrthoDB" id="1522549at2"/>
<evidence type="ECO:0000313" key="3">
    <source>
        <dbReference type="Proteomes" id="UP000199437"/>
    </source>
</evidence>
<organism evidence="2 3">
    <name type="scientific">Roseivirga pacifica</name>
    <dbReference type="NCBI Taxonomy" id="1267423"/>
    <lineage>
        <taxon>Bacteria</taxon>
        <taxon>Pseudomonadati</taxon>
        <taxon>Bacteroidota</taxon>
        <taxon>Cytophagia</taxon>
        <taxon>Cytophagales</taxon>
        <taxon>Roseivirgaceae</taxon>
        <taxon>Roseivirga</taxon>
    </lineage>
</organism>
<dbReference type="PROSITE" id="PS50005">
    <property type="entry name" value="TPR"/>
    <property type="match status" value="2"/>
</dbReference>